<sequence>MVKSVSKLQQIMVQLKSVVTLTFCDNLTQRRQESLRYRASRQIFANWRQAARRRHSPLFDTDDGFLKAIKIRFGRIQGNGFDIS</sequence>
<keyword evidence="2" id="KW-1185">Reference proteome</keyword>
<evidence type="ECO:0000313" key="1">
    <source>
        <dbReference type="EMBL" id="CAH0721394.1"/>
    </source>
</evidence>
<dbReference type="Proteomes" id="UP000838878">
    <property type="component" value="Chromosome 2"/>
</dbReference>
<dbReference type="EMBL" id="OV170222">
    <property type="protein sequence ID" value="CAH0721394.1"/>
    <property type="molecule type" value="Genomic_DNA"/>
</dbReference>
<organism evidence="1 2">
    <name type="scientific">Brenthis ino</name>
    <name type="common">lesser marbled fritillary</name>
    <dbReference type="NCBI Taxonomy" id="405034"/>
    <lineage>
        <taxon>Eukaryota</taxon>
        <taxon>Metazoa</taxon>
        <taxon>Ecdysozoa</taxon>
        <taxon>Arthropoda</taxon>
        <taxon>Hexapoda</taxon>
        <taxon>Insecta</taxon>
        <taxon>Pterygota</taxon>
        <taxon>Neoptera</taxon>
        <taxon>Endopterygota</taxon>
        <taxon>Lepidoptera</taxon>
        <taxon>Glossata</taxon>
        <taxon>Ditrysia</taxon>
        <taxon>Papilionoidea</taxon>
        <taxon>Nymphalidae</taxon>
        <taxon>Heliconiinae</taxon>
        <taxon>Argynnini</taxon>
        <taxon>Brenthis</taxon>
    </lineage>
</organism>
<name>A0A8J9Y8K1_9NEOP</name>
<accession>A0A8J9Y8K1</accession>
<reference evidence="1" key="1">
    <citation type="submission" date="2021-12" db="EMBL/GenBank/DDBJ databases">
        <authorList>
            <person name="Martin H S."/>
        </authorList>
    </citation>
    <scope>NUCLEOTIDE SEQUENCE</scope>
</reference>
<dbReference type="AlphaFoldDB" id="A0A8J9Y8K1"/>
<proteinExistence type="predicted"/>
<feature type="non-terminal residue" evidence="1">
    <location>
        <position position="84"/>
    </location>
</feature>
<protein>
    <submittedName>
        <fullName evidence="1">Uncharacterized protein</fullName>
    </submittedName>
</protein>
<evidence type="ECO:0000313" key="2">
    <source>
        <dbReference type="Proteomes" id="UP000838878"/>
    </source>
</evidence>
<gene>
    <name evidence="1" type="ORF">BINO364_LOCUS7498</name>
</gene>